<organism evidence="1 2">
    <name type="scientific">Pseudorhizobium tarimense</name>
    <dbReference type="NCBI Taxonomy" id="1079109"/>
    <lineage>
        <taxon>Bacteria</taxon>
        <taxon>Pseudomonadati</taxon>
        <taxon>Pseudomonadota</taxon>
        <taxon>Alphaproteobacteria</taxon>
        <taxon>Hyphomicrobiales</taxon>
        <taxon>Rhizobiaceae</taxon>
        <taxon>Rhizobium/Agrobacterium group</taxon>
        <taxon>Pseudorhizobium</taxon>
    </lineage>
</organism>
<proteinExistence type="predicted"/>
<accession>A0ABV2H5U4</accession>
<keyword evidence="2" id="KW-1185">Reference proteome</keyword>
<evidence type="ECO:0000313" key="1">
    <source>
        <dbReference type="EMBL" id="MET3585889.1"/>
    </source>
</evidence>
<dbReference type="EMBL" id="JBEPLJ010000007">
    <property type="protein sequence ID" value="MET3585889.1"/>
    <property type="molecule type" value="Genomic_DNA"/>
</dbReference>
<gene>
    <name evidence="1" type="ORF">ABID21_002004</name>
</gene>
<reference evidence="1 2" key="1">
    <citation type="submission" date="2024-06" db="EMBL/GenBank/DDBJ databases">
        <title>Genomic Encyclopedia of Type Strains, Phase IV (KMG-IV): sequencing the most valuable type-strain genomes for metagenomic binning, comparative biology and taxonomic classification.</title>
        <authorList>
            <person name="Goeker M."/>
        </authorList>
    </citation>
    <scope>NUCLEOTIDE SEQUENCE [LARGE SCALE GENOMIC DNA]</scope>
    <source>
        <strain evidence="1 2">DSM 105042</strain>
    </source>
</reference>
<dbReference type="RefSeq" id="WP_247243984.1">
    <property type="nucleotide sequence ID" value="NZ_JALJRA010000007.1"/>
</dbReference>
<dbReference type="Proteomes" id="UP001549031">
    <property type="component" value="Unassembled WGS sequence"/>
</dbReference>
<comment type="caution">
    <text evidence="1">The sequence shown here is derived from an EMBL/GenBank/DDBJ whole genome shotgun (WGS) entry which is preliminary data.</text>
</comment>
<protein>
    <submittedName>
        <fullName evidence="1">Uncharacterized protein</fullName>
    </submittedName>
</protein>
<sequence length="122" mass="13583">MFQQIRKETIAAILRQKGWQVAPEPVAQALQLLAVSASLDVMEDKGAKEDFAPDVARLFPLSQPRLLRLKASLQLTDPLRNPLSVHRNALRLWLVDAQWRPHLSGTSTGICVSTFVLSSVGW</sequence>
<evidence type="ECO:0000313" key="2">
    <source>
        <dbReference type="Proteomes" id="UP001549031"/>
    </source>
</evidence>
<name>A0ABV2H5U4_9HYPH</name>